<dbReference type="RefSeq" id="WP_170034738.1">
    <property type="nucleotide sequence ID" value="NZ_JABDTL010000001.1"/>
</dbReference>
<sequence length="167" mass="17869">MINGGSAGVSPEAVRRFIASVAEEGASAPAGAGVPLAGGTRPSARGIGRGLLGPTEEFLREKHEEIEEEERRWLLSHPASVVADGPSSGNGEADRVGEPVNTEVMMIRREAAVQATEAPQPAQNAAEAAEPRKRGDAFGKFRGMLSSTEEFLRRKHEEIEEEERRGL</sequence>
<organism evidence="2 3">
    <name type="scientific">Longimicrobium terrae</name>
    <dbReference type="NCBI Taxonomy" id="1639882"/>
    <lineage>
        <taxon>Bacteria</taxon>
        <taxon>Pseudomonadati</taxon>
        <taxon>Gemmatimonadota</taxon>
        <taxon>Longimicrobiia</taxon>
        <taxon>Longimicrobiales</taxon>
        <taxon>Longimicrobiaceae</taxon>
        <taxon>Longimicrobium</taxon>
    </lineage>
</organism>
<gene>
    <name evidence="2" type="ORF">HNQ61_003779</name>
</gene>
<proteinExistence type="predicted"/>
<dbReference type="AlphaFoldDB" id="A0A841H2C4"/>
<feature type="region of interest" description="Disordered" evidence="1">
    <location>
        <begin position="76"/>
        <end position="100"/>
    </location>
</feature>
<accession>A0A841H2C4</accession>
<evidence type="ECO:0000313" key="2">
    <source>
        <dbReference type="EMBL" id="MBB6072118.1"/>
    </source>
</evidence>
<keyword evidence="3" id="KW-1185">Reference proteome</keyword>
<dbReference type="EMBL" id="JACHIA010000012">
    <property type="protein sequence ID" value="MBB6072118.1"/>
    <property type="molecule type" value="Genomic_DNA"/>
</dbReference>
<feature type="region of interest" description="Disordered" evidence="1">
    <location>
        <begin position="25"/>
        <end position="51"/>
    </location>
</feature>
<feature type="compositionally biased region" description="Basic and acidic residues" evidence="1">
    <location>
        <begin position="150"/>
        <end position="167"/>
    </location>
</feature>
<comment type="caution">
    <text evidence="2">The sequence shown here is derived from an EMBL/GenBank/DDBJ whole genome shotgun (WGS) entry which is preliminary data.</text>
</comment>
<protein>
    <submittedName>
        <fullName evidence="2">Uncharacterized protein</fullName>
    </submittedName>
</protein>
<evidence type="ECO:0000256" key="1">
    <source>
        <dbReference type="SAM" id="MobiDB-lite"/>
    </source>
</evidence>
<name>A0A841H2C4_9BACT</name>
<feature type="compositionally biased region" description="Basic and acidic residues" evidence="1">
    <location>
        <begin position="129"/>
        <end position="139"/>
    </location>
</feature>
<dbReference type="Proteomes" id="UP000582837">
    <property type="component" value="Unassembled WGS sequence"/>
</dbReference>
<feature type="compositionally biased region" description="Low complexity" evidence="1">
    <location>
        <begin position="114"/>
        <end position="128"/>
    </location>
</feature>
<reference evidence="2 3" key="1">
    <citation type="submission" date="2020-08" db="EMBL/GenBank/DDBJ databases">
        <title>Genomic Encyclopedia of Type Strains, Phase IV (KMG-IV): sequencing the most valuable type-strain genomes for metagenomic binning, comparative biology and taxonomic classification.</title>
        <authorList>
            <person name="Goeker M."/>
        </authorList>
    </citation>
    <scope>NUCLEOTIDE SEQUENCE [LARGE SCALE GENOMIC DNA]</scope>
    <source>
        <strain evidence="2 3">DSM 29007</strain>
    </source>
</reference>
<feature type="compositionally biased region" description="Low complexity" evidence="1">
    <location>
        <begin position="25"/>
        <end position="39"/>
    </location>
</feature>
<evidence type="ECO:0000313" key="3">
    <source>
        <dbReference type="Proteomes" id="UP000582837"/>
    </source>
</evidence>
<feature type="region of interest" description="Disordered" evidence="1">
    <location>
        <begin position="113"/>
        <end position="167"/>
    </location>
</feature>